<keyword evidence="1 3" id="KW-0732">Signal</keyword>
<comment type="caution">
    <text evidence="5">The sequence shown here is derived from an EMBL/GenBank/DDBJ whole genome shotgun (WGS) entry which is preliminary data.</text>
</comment>
<reference evidence="5" key="1">
    <citation type="submission" date="2020-02" db="EMBL/GenBank/DDBJ databases">
        <title>Flavobacterium sp. genome.</title>
        <authorList>
            <person name="Jung H.S."/>
            <person name="Baek J.H."/>
            <person name="Jeon C.O."/>
        </authorList>
    </citation>
    <scope>NUCLEOTIDE SEQUENCE</scope>
    <source>
        <strain evidence="5">SE-s28</strain>
    </source>
</reference>
<dbReference type="Proteomes" id="UP000712080">
    <property type="component" value="Unassembled WGS sequence"/>
</dbReference>
<sequence>MIKKRLLTGAVAAVLGVYAPNAVAQEGQGCYAQTVENYTPGTLKNSANPVPADRQHADRALGVPQNDNTENFVSLGYGGSLTLGFGGAVMDGVGKDLYVVETSYASNDCLSDGIERAQVYLSQNGTDFVWAGELCRDGSVDIAAAGFTWASYIKIENDATSTTPDGFDVDGVYAVNGCGNIPAPGCYAVEVMDFFQGTKENGQPITDPMRTDETKALGEPENDRSSGADNFFTLGNGGWIELRMSDFIIQDGTSAPDLRVYETTWGNLSCASYPEYAEISVSANNVNWYSLGFHCQSSDISLDLDAVVPGGVHVKYVRIATNSALGSTEDFFDVDGVEALFGCEPFEPETPNGCFAACTTGEGYVQGTTKLGGALPAARTHVDRALGTPQYSDATTSPANNNFLTLGYGGSLTLCFDGFIMNDAGDDIEIVETSFNNPSCASYPEYADIWVSNDNVNWYFVKTGCHNFTVNFDDAVDASNNPIYLPYVQYVKIANNDNLTTTPDAYDVDGVRLIASQCENTQGPVTNEPVGQPQPVVGLRSYPNPSRGIVNFNFSSMYTGNASLEVFNIAGQRVALLFNDEVKENEENVVTFDMSQLPNGVYISKLSTSEGVVTGKVMLAR</sequence>
<organism evidence="5 6">
    <name type="scientific">Flavobacterium silvaticum</name>
    <dbReference type="NCBI Taxonomy" id="1852020"/>
    <lineage>
        <taxon>Bacteria</taxon>
        <taxon>Pseudomonadati</taxon>
        <taxon>Bacteroidota</taxon>
        <taxon>Flavobacteriia</taxon>
        <taxon>Flavobacteriales</taxon>
        <taxon>Flavobacteriaceae</taxon>
        <taxon>Flavobacterium</taxon>
    </lineage>
</organism>
<dbReference type="EMBL" id="JAAMPU010000107">
    <property type="protein sequence ID" value="NMH28841.1"/>
    <property type="molecule type" value="Genomic_DNA"/>
</dbReference>
<keyword evidence="6" id="KW-1185">Reference proteome</keyword>
<gene>
    <name evidence="5" type="ORF">G6047_12425</name>
</gene>
<evidence type="ECO:0000259" key="4">
    <source>
        <dbReference type="Pfam" id="PF18962"/>
    </source>
</evidence>
<feature type="domain" description="Secretion system C-terminal sorting" evidence="4">
    <location>
        <begin position="542"/>
        <end position="618"/>
    </location>
</feature>
<evidence type="ECO:0000256" key="2">
    <source>
        <dbReference type="SAM" id="MobiDB-lite"/>
    </source>
</evidence>
<feature type="signal peptide" evidence="3">
    <location>
        <begin position="1"/>
        <end position="24"/>
    </location>
</feature>
<proteinExistence type="predicted"/>
<protein>
    <submittedName>
        <fullName evidence="5">T9SS type A sorting domain-containing protein</fullName>
    </submittedName>
</protein>
<dbReference type="RefSeq" id="WP_169527950.1">
    <property type="nucleotide sequence ID" value="NZ_JAAMPU010000107.1"/>
</dbReference>
<feature type="compositionally biased region" description="Basic and acidic residues" evidence="2">
    <location>
        <begin position="209"/>
        <end position="226"/>
    </location>
</feature>
<name>A0A972JH40_9FLAO</name>
<accession>A0A972JH40</accession>
<evidence type="ECO:0000313" key="5">
    <source>
        <dbReference type="EMBL" id="NMH28841.1"/>
    </source>
</evidence>
<dbReference type="Pfam" id="PF18962">
    <property type="entry name" value="Por_Secre_tail"/>
    <property type="match status" value="1"/>
</dbReference>
<evidence type="ECO:0000256" key="1">
    <source>
        <dbReference type="ARBA" id="ARBA00022729"/>
    </source>
</evidence>
<evidence type="ECO:0000256" key="3">
    <source>
        <dbReference type="SAM" id="SignalP"/>
    </source>
</evidence>
<evidence type="ECO:0000313" key="6">
    <source>
        <dbReference type="Proteomes" id="UP000712080"/>
    </source>
</evidence>
<dbReference type="AlphaFoldDB" id="A0A972JH40"/>
<feature type="region of interest" description="Disordered" evidence="2">
    <location>
        <begin position="200"/>
        <end position="229"/>
    </location>
</feature>
<dbReference type="InterPro" id="IPR026444">
    <property type="entry name" value="Secre_tail"/>
</dbReference>
<dbReference type="NCBIfam" id="TIGR04183">
    <property type="entry name" value="Por_Secre_tail"/>
    <property type="match status" value="1"/>
</dbReference>
<feature type="chain" id="PRO_5037169134" evidence="3">
    <location>
        <begin position="25"/>
        <end position="621"/>
    </location>
</feature>